<evidence type="ECO:0000313" key="5">
    <source>
        <dbReference type="EMBL" id="AJB41475.1"/>
    </source>
</evidence>
<organism evidence="5 6">
    <name type="scientific">Thermofilum adornatum 1505</name>
    <dbReference type="NCBI Taxonomy" id="697581"/>
    <lineage>
        <taxon>Archaea</taxon>
        <taxon>Thermoproteota</taxon>
        <taxon>Thermoprotei</taxon>
        <taxon>Thermofilales</taxon>
        <taxon>Thermofilaceae</taxon>
        <taxon>Thermofilum</taxon>
    </lineage>
</organism>
<protein>
    <submittedName>
        <fullName evidence="5">Catabolite repression HPr-like protein Crh</fullName>
    </submittedName>
</protein>
<dbReference type="GeneID" id="25405861"/>
<dbReference type="AlphaFoldDB" id="A0A3G1A5Z1"/>
<dbReference type="EMBL" id="CP007493">
    <property type="protein sequence ID" value="AJB41475.1"/>
    <property type="molecule type" value="Genomic_DNA"/>
</dbReference>
<gene>
    <name evidence="5" type="ORF">TCARB_0403</name>
</gene>
<dbReference type="PROSITE" id="PS00369">
    <property type="entry name" value="PTS_HPR_HIS"/>
    <property type="match status" value="1"/>
</dbReference>
<dbReference type="GO" id="GO:0009401">
    <property type="term" value="P:phosphoenolpyruvate-dependent sugar phosphotransferase system"/>
    <property type="evidence" value="ECO:0007669"/>
    <property type="project" value="UniProtKB-KW"/>
</dbReference>
<dbReference type="PROSITE" id="PS51350">
    <property type="entry name" value="PTS_HPR_DOM"/>
    <property type="match status" value="1"/>
</dbReference>
<dbReference type="GO" id="GO:0005737">
    <property type="term" value="C:cytoplasm"/>
    <property type="evidence" value="ECO:0007669"/>
    <property type="project" value="UniProtKB-SubCell"/>
</dbReference>
<dbReference type="InterPro" id="IPR001020">
    <property type="entry name" value="PTS_HPr_His_P_site"/>
</dbReference>
<dbReference type="GeneID" id="16573976"/>
<evidence type="ECO:0000259" key="4">
    <source>
        <dbReference type="PROSITE" id="PS51350"/>
    </source>
</evidence>
<reference evidence="6" key="1">
    <citation type="book" date="2010" name="EXTREMOPHILES" publisher="0:0-0">
        <title>Complete genome sequences of ten hyperthermophilic archaea reveal their metabolic capabilities and possible ecological roles.</title>
        <editorList>
            <person name="?"/>
        </editorList>
        <authorList>
            <person name="Ravin N.V."/>
            <person name="Mardanov A.V."/>
            <person name="Bonch-Osmolovskaya E.A."/>
            <person name="Skryabin K.G."/>
        </authorList>
    </citation>
    <scope>NUCLEOTIDE SEQUENCE [LARGE SCALE GENOMIC DNA]</scope>
    <source>
        <strain evidence="6">1505</strain>
    </source>
</reference>
<sequence length="90" mass="9921">MKTIVLKVKNKSGLHARPAAVFVQTAKKFTSKIIVKKGEKTADSKNILQILSLGIDMGDEIELQAEGPDEEQAINELSKLLLEYLPSIDQ</sequence>
<dbReference type="SUPFAM" id="SSF55594">
    <property type="entry name" value="HPr-like"/>
    <property type="match status" value="1"/>
</dbReference>
<dbReference type="InterPro" id="IPR050399">
    <property type="entry name" value="HPr"/>
</dbReference>
<dbReference type="STRING" id="697581.TCARB_0403"/>
<dbReference type="InterPro" id="IPR035895">
    <property type="entry name" value="HPr-like_sf"/>
</dbReference>
<evidence type="ECO:0000256" key="1">
    <source>
        <dbReference type="ARBA" id="ARBA00004496"/>
    </source>
</evidence>
<keyword evidence="2" id="KW-0963">Cytoplasm</keyword>
<name>A0A3G1A5Z1_9CREN</name>
<feature type="domain" description="HPr" evidence="4">
    <location>
        <begin position="1"/>
        <end position="90"/>
    </location>
</feature>
<dbReference type="InterPro" id="IPR000032">
    <property type="entry name" value="HPr-like"/>
</dbReference>
<dbReference type="PANTHER" id="PTHR33705:SF2">
    <property type="entry name" value="PHOSPHOCARRIER PROTEIN NPR"/>
    <property type="match status" value="1"/>
</dbReference>
<evidence type="ECO:0000256" key="3">
    <source>
        <dbReference type="ARBA" id="ARBA00022683"/>
    </source>
</evidence>
<dbReference type="PRINTS" id="PR00107">
    <property type="entry name" value="PHOSPHOCPHPR"/>
</dbReference>
<comment type="subcellular location">
    <subcellularLocation>
        <location evidence="1">Cytoplasm</location>
    </subcellularLocation>
</comment>
<dbReference type="PANTHER" id="PTHR33705">
    <property type="entry name" value="PHOSPHOCARRIER PROTEIN HPR"/>
    <property type="match status" value="1"/>
</dbReference>
<evidence type="ECO:0000256" key="2">
    <source>
        <dbReference type="ARBA" id="ARBA00022490"/>
    </source>
</evidence>
<dbReference type="CDD" id="cd00367">
    <property type="entry name" value="PTS-HPr_like"/>
    <property type="match status" value="1"/>
</dbReference>
<accession>A0A3G1A5Z1</accession>
<dbReference type="RefSeq" id="WP_020962977.1">
    <property type="nucleotide sequence ID" value="NZ_CP007493.1"/>
</dbReference>
<proteinExistence type="predicted"/>
<dbReference type="NCBIfam" id="TIGR01003">
    <property type="entry name" value="PTS_HPr_family"/>
    <property type="match status" value="1"/>
</dbReference>
<dbReference type="KEGG" id="tcb:TCARB_0403"/>
<keyword evidence="3" id="KW-0598">Phosphotransferase system</keyword>
<dbReference type="Pfam" id="PF00381">
    <property type="entry name" value="PTS-HPr"/>
    <property type="match status" value="1"/>
</dbReference>
<evidence type="ECO:0000313" key="6">
    <source>
        <dbReference type="Proteomes" id="UP000266720"/>
    </source>
</evidence>
<dbReference type="Proteomes" id="UP000266720">
    <property type="component" value="Chromosome"/>
</dbReference>
<dbReference type="Gene3D" id="3.30.1340.10">
    <property type="entry name" value="HPr-like"/>
    <property type="match status" value="1"/>
</dbReference>